<evidence type="ECO:0000256" key="1">
    <source>
        <dbReference type="ARBA" id="ARBA00005952"/>
    </source>
</evidence>
<protein>
    <recommendedName>
        <fullName evidence="6">Transcription antitermination protein NusB</fullName>
    </recommendedName>
    <alternativeName>
        <fullName evidence="6">Antitermination factor NusB</fullName>
    </alternativeName>
</protein>
<dbReference type="InterPro" id="IPR006027">
    <property type="entry name" value="NusB_RsmB_TIM44"/>
</dbReference>
<dbReference type="Pfam" id="PF01029">
    <property type="entry name" value="NusB"/>
    <property type="match status" value="1"/>
</dbReference>
<dbReference type="GO" id="GO:0003723">
    <property type="term" value="F:RNA binding"/>
    <property type="evidence" value="ECO:0007669"/>
    <property type="project" value="UniProtKB-UniRule"/>
</dbReference>
<feature type="domain" description="NusB/RsmB/TIM44" evidence="7">
    <location>
        <begin position="5"/>
        <end position="129"/>
    </location>
</feature>
<dbReference type="OrthoDB" id="9811381at2"/>
<name>A0A0N8NTI3_9CLOT</name>
<dbReference type="HAMAP" id="MF_00073">
    <property type="entry name" value="NusB"/>
    <property type="match status" value="1"/>
</dbReference>
<dbReference type="EMBL" id="LKET01000028">
    <property type="protein sequence ID" value="KPU44912.1"/>
    <property type="molecule type" value="Genomic_DNA"/>
</dbReference>
<organism evidence="8 9">
    <name type="scientific">Oxobacter pfennigii</name>
    <dbReference type="NCBI Taxonomy" id="36849"/>
    <lineage>
        <taxon>Bacteria</taxon>
        <taxon>Bacillati</taxon>
        <taxon>Bacillota</taxon>
        <taxon>Clostridia</taxon>
        <taxon>Eubacteriales</taxon>
        <taxon>Clostridiaceae</taxon>
        <taxon>Oxobacter</taxon>
    </lineage>
</organism>
<evidence type="ECO:0000259" key="7">
    <source>
        <dbReference type="Pfam" id="PF01029"/>
    </source>
</evidence>
<dbReference type="InterPro" id="IPR035926">
    <property type="entry name" value="NusB-like_sf"/>
</dbReference>
<keyword evidence="9" id="KW-1185">Reference proteome</keyword>
<keyword evidence="3 6" id="KW-0694">RNA-binding</keyword>
<comment type="caution">
    <text evidence="8">The sequence shown here is derived from an EMBL/GenBank/DDBJ whole genome shotgun (WGS) entry which is preliminary data.</text>
</comment>
<dbReference type="GO" id="GO:0006353">
    <property type="term" value="P:DNA-templated transcription termination"/>
    <property type="evidence" value="ECO:0007669"/>
    <property type="project" value="UniProtKB-UniRule"/>
</dbReference>
<evidence type="ECO:0000313" key="9">
    <source>
        <dbReference type="Proteomes" id="UP000050326"/>
    </source>
</evidence>
<reference evidence="8 9" key="1">
    <citation type="submission" date="2015-09" db="EMBL/GenBank/DDBJ databases">
        <title>Genome sequence of Oxobacter pfennigii DSM 3222.</title>
        <authorList>
            <person name="Poehlein A."/>
            <person name="Bengelsdorf F.R."/>
            <person name="Schiel-Bengelsdorf B."/>
            <person name="Duerre P."/>
            <person name="Daniel R."/>
        </authorList>
    </citation>
    <scope>NUCLEOTIDE SEQUENCE [LARGE SCALE GENOMIC DNA]</scope>
    <source>
        <strain evidence="8 9">DSM 3222</strain>
    </source>
</reference>
<proteinExistence type="inferred from homology"/>
<dbReference type="RefSeq" id="WP_054874464.1">
    <property type="nucleotide sequence ID" value="NZ_LKET01000028.1"/>
</dbReference>
<dbReference type="AlphaFoldDB" id="A0A0N8NTI3"/>
<evidence type="ECO:0000256" key="6">
    <source>
        <dbReference type="HAMAP-Rule" id="MF_00073"/>
    </source>
</evidence>
<evidence type="ECO:0000256" key="4">
    <source>
        <dbReference type="ARBA" id="ARBA00023015"/>
    </source>
</evidence>
<evidence type="ECO:0000256" key="3">
    <source>
        <dbReference type="ARBA" id="ARBA00022884"/>
    </source>
</evidence>
<comment type="similarity">
    <text evidence="1 6">Belongs to the NusB family.</text>
</comment>
<dbReference type="NCBIfam" id="TIGR01951">
    <property type="entry name" value="nusB"/>
    <property type="match status" value="1"/>
</dbReference>
<dbReference type="GO" id="GO:0005829">
    <property type="term" value="C:cytosol"/>
    <property type="evidence" value="ECO:0007669"/>
    <property type="project" value="TreeGrafter"/>
</dbReference>
<dbReference type="SUPFAM" id="SSF48013">
    <property type="entry name" value="NusB-like"/>
    <property type="match status" value="1"/>
</dbReference>
<sequence length="140" mass="15911">MSRKEARESAMKLLFEINYKSEEIQEVLADYFKENNTNAAEMEYISSIVSGTMNNIKDIDKIIEVHSKGWKINRLAKIDLSVLRLAIYEITKTDTPYSVVINEAVEIAKKYGTEKSGSFINGILASIIKEEKIEQNSSLQ</sequence>
<evidence type="ECO:0000313" key="8">
    <source>
        <dbReference type="EMBL" id="KPU44912.1"/>
    </source>
</evidence>
<dbReference type="PANTHER" id="PTHR11078:SF3">
    <property type="entry name" value="ANTITERMINATION NUSB DOMAIN-CONTAINING PROTEIN"/>
    <property type="match status" value="1"/>
</dbReference>
<accession>A0A0N8NTI3</accession>
<keyword evidence="2 6" id="KW-0889">Transcription antitermination</keyword>
<dbReference type="Proteomes" id="UP000050326">
    <property type="component" value="Unassembled WGS sequence"/>
</dbReference>
<evidence type="ECO:0000256" key="2">
    <source>
        <dbReference type="ARBA" id="ARBA00022814"/>
    </source>
</evidence>
<gene>
    <name evidence="6" type="primary">nusB</name>
    <name evidence="8" type="ORF">OXPF_13900</name>
</gene>
<evidence type="ECO:0000256" key="5">
    <source>
        <dbReference type="ARBA" id="ARBA00023163"/>
    </source>
</evidence>
<keyword evidence="4 6" id="KW-0805">Transcription regulation</keyword>
<keyword evidence="5 6" id="KW-0804">Transcription</keyword>
<dbReference type="STRING" id="36849.OXPF_13900"/>
<dbReference type="Gene3D" id="1.10.940.10">
    <property type="entry name" value="NusB-like"/>
    <property type="match status" value="1"/>
</dbReference>
<comment type="function">
    <text evidence="6">Involved in transcription antitermination. Required for transcription of ribosomal RNA (rRNA) genes. Binds specifically to the boxA antiterminator sequence of the ribosomal RNA (rrn) operons.</text>
</comment>
<dbReference type="InterPro" id="IPR011605">
    <property type="entry name" value="NusB_fam"/>
</dbReference>
<dbReference type="GO" id="GO:0031564">
    <property type="term" value="P:transcription antitermination"/>
    <property type="evidence" value="ECO:0007669"/>
    <property type="project" value="UniProtKB-KW"/>
</dbReference>
<dbReference type="PANTHER" id="PTHR11078">
    <property type="entry name" value="N UTILIZATION SUBSTANCE PROTEIN B-RELATED"/>
    <property type="match status" value="1"/>
</dbReference>